<evidence type="ECO:0000313" key="2">
    <source>
        <dbReference type="EMBL" id="JAE28952.1"/>
    </source>
</evidence>
<evidence type="ECO:0000256" key="1">
    <source>
        <dbReference type="SAM" id="MobiDB-lite"/>
    </source>
</evidence>
<dbReference type="PANTHER" id="PTHR33889">
    <property type="entry name" value="OS04G0681850 PROTEIN"/>
    <property type="match status" value="1"/>
</dbReference>
<reference evidence="2" key="2">
    <citation type="journal article" date="2015" name="Data Brief">
        <title>Shoot transcriptome of the giant reed, Arundo donax.</title>
        <authorList>
            <person name="Barrero R.A."/>
            <person name="Guerrero F.D."/>
            <person name="Moolhuijzen P."/>
            <person name="Goolsby J.A."/>
            <person name="Tidwell J."/>
            <person name="Bellgard S.E."/>
            <person name="Bellgard M.I."/>
        </authorList>
    </citation>
    <scope>NUCLEOTIDE SEQUENCE</scope>
    <source>
        <tissue evidence="2">Shoot tissue taken approximately 20 cm above the soil surface</tissue>
    </source>
</reference>
<accession>A0A0A9GWP4</accession>
<feature type="region of interest" description="Disordered" evidence="1">
    <location>
        <begin position="1"/>
        <end position="22"/>
    </location>
</feature>
<sequence>MLVDVTNHLGTSKSKLHRMKRASEIQRVSNTMEPLLTDKHKEDRLKWCLRMLDPRSLP</sequence>
<dbReference type="PANTHER" id="PTHR33889:SF7">
    <property type="entry name" value="OS04G0681850 PROTEIN"/>
    <property type="match status" value="1"/>
</dbReference>
<proteinExistence type="predicted"/>
<organism evidence="2">
    <name type="scientific">Arundo donax</name>
    <name type="common">Giant reed</name>
    <name type="synonym">Donax arundinaceus</name>
    <dbReference type="NCBI Taxonomy" id="35708"/>
    <lineage>
        <taxon>Eukaryota</taxon>
        <taxon>Viridiplantae</taxon>
        <taxon>Streptophyta</taxon>
        <taxon>Embryophyta</taxon>
        <taxon>Tracheophyta</taxon>
        <taxon>Spermatophyta</taxon>
        <taxon>Magnoliopsida</taxon>
        <taxon>Liliopsida</taxon>
        <taxon>Poales</taxon>
        <taxon>Poaceae</taxon>
        <taxon>PACMAD clade</taxon>
        <taxon>Arundinoideae</taxon>
        <taxon>Arundineae</taxon>
        <taxon>Arundo</taxon>
    </lineage>
</organism>
<dbReference type="EMBL" id="GBRH01168944">
    <property type="protein sequence ID" value="JAE28952.1"/>
    <property type="molecule type" value="Transcribed_RNA"/>
</dbReference>
<name>A0A0A9GWP4_ARUDO</name>
<dbReference type="AlphaFoldDB" id="A0A0A9GWP4"/>
<protein>
    <submittedName>
        <fullName evidence="2">Uncharacterized protein</fullName>
    </submittedName>
</protein>
<reference evidence="2" key="1">
    <citation type="submission" date="2014-09" db="EMBL/GenBank/DDBJ databases">
        <authorList>
            <person name="Magalhaes I.L.F."/>
            <person name="Oliveira U."/>
            <person name="Santos F.R."/>
            <person name="Vidigal T.H.D.A."/>
            <person name="Brescovit A.D."/>
            <person name="Santos A.J."/>
        </authorList>
    </citation>
    <scope>NUCLEOTIDE SEQUENCE</scope>
    <source>
        <tissue evidence="2">Shoot tissue taken approximately 20 cm above the soil surface</tissue>
    </source>
</reference>